<dbReference type="PANTHER" id="PTHR23268">
    <property type="entry name" value="T-CELL RECEPTOR BETA CHAIN"/>
    <property type="match status" value="1"/>
</dbReference>
<evidence type="ECO:0000313" key="4">
    <source>
        <dbReference type="EMBL" id="GCC33705.1"/>
    </source>
</evidence>
<dbReference type="InterPro" id="IPR050413">
    <property type="entry name" value="TCR_beta_variable"/>
</dbReference>
<organism evidence="4 5">
    <name type="scientific">Chiloscyllium punctatum</name>
    <name type="common">Brownbanded bambooshark</name>
    <name type="synonym">Hemiscyllium punctatum</name>
    <dbReference type="NCBI Taxonomy" id="137246"/>
    <lineage>
        <taxon>Eukaryota</taxon>
        <taxon>Metazoa</taxon>
        <taxon>Chordata</taxon>
        <taxon>Craniata</taxon>
        <taxon>Vertebrata</taxon>
        <taxon>Chondrichthyes</taxon>
        <taxon>Elasmobranchii</taxon>
        <taxon>Galeomorphii</taxon>
        <taxon>Galeoidea</taxon>
        <taxon>Orectolobiformes</taxon>
        <taxon>Hemiscylliidae</taxon>
        <taxon>Chiloscyllium</taxon>
    </lineage>
</organism>
<protein>
    <recommendedName>
        <fullName evidence="3">Ig-like domain-containing protein</fullName>
    </recommendedName>
</protein>
<dbReference type="InterPro" id="IPR036179">
    <property type="entry name" value="Ig-like_dom_sf"/>
</dbReference>
<dbReference type="InterPro" id="IPR013783">
    <property type="entry name" value="Ig-like_fold"/>
</dbReference>
<dbReference type="Pfam" id="PF07686">
    <property type="entry name" value="V-set"/>
    <property type="match status" value="2"/>
</dbReference>
<dbReference type="InterPro" id="IPR007110">
    <property type="entry name" value="Ig-like_dom"/>
</dbReference>
<dbReference type="GO" id="GO:0005886">
    <property type="term" value="C:plasma membrane"/>
    <property type="evidence" value="ECO:0007669"/>
    <property type="project" value="TreeGrafter"/>
</dbReference>
<gene>
    <name evidence="4" type="ORF">chiPu_0012175</name>
</gene>
<dbReference type="SUPFAM" id="SSF48726">
    <property type="entry name" value="Immunoglobulin"/>
    <property type="match status" value="2"/>
</dbReference>
<evidence type="ECO:0000313" key="5">
    <source>
        <dbReference type="Proteomes" id="UP000287033"/>
    </source>
</evidence>
<comment type="caution">
    <text evidence="4">The sequence shown here is derived from an EMBL/GenBank/DDBJ whole genome shotgun (WGS) entry which is preliminary data.</text>
</comment>
<dbReference type="SMART" id="SM00406">
    <property type="entry name" value="IGv"/>
    <property type="match status" value="2"/>
</dbReference>
<feature type="domain" description="Ig-like" evidence="3">
    <location>
        <begin position="73"/>
        <end position="172"/>
    </location>
</feature>
<sequence>MYWYRQYPGKKLQLMFYSAIEQNVHKEGSADGFTAERPSDSDFNLESSDLKVDDSAMYYCAWSVHSLTGGLQPVQSPLRLVTAKDKLATINCNERESTPQSMLWYRQSAGQGLMLIGYIQYGGTVRYEEKDQSRFEITGDGDRNSVLKLPKAAPADSAMYFCATTDTQRCSL</sequence>
<name>A0A401STI2_CHIPU</name>
<dbReference type="GO" id="GO:0002376">
    <property type="term" value="P:immune system process"/>
    <property type="evidence" value="ECO:0007669"/>
    <property type="project" value="UniProtKB-KW"/>
</dbReference>
<dbReference type="STRING" id="137246.A0A401STI2"/>
<accession>A0A401STI2</accession>
<keyword evidence="5" id="KW-1185">Reference proteome</keyword>
<dbReference type="InterPro" id="IPR013106">
    <property type="entry name" value="Ig_V-set"/>
</dbReference>
<keyword evidence="1" id="KW-0732">Signal</keyword>
<dbReference type="GO" id="GO:0007166">
    <property type="term" value="P:cell surface receptor signaling pathway"/>
    <property type="evidence" value="ECO:0007669"/>
    <property type="project" value="TreeGrafter"/>
</dbReference>
<keyword evidence="2" id="KW-0391">Immunity</keyword>
<evidence type="ECO:0000256" key="1">
    <source>
        <dbReference type="ARBA" id="ARBA00022729"/>
    </source>
</evidence>
<evidence type="ECO:0000256" key="2">
    <source>
        <dbReference type="ARBA" id="ARBA00022859"/>
    </source>
</evidence>
<dbReference type="OrthoDB" id="9803478at2759"/>
<dbReference type="EMBL" id="BEZZ01000538">
    <property type="protein sequence ID" value="GCC33705.1"/>
    <property type="molecule type" value="Genomic_DNA"/>
</dbReference>
<reference evidence="4 5" key="1">
    <citation type="journal article" date="2018" name="Nat. Ecol. Evol.">
        <title>Shark genomes provide insights into elasmobranch evolution and the origin of vertebrates.</title>
        <authorList>
            <person name="Hara Y"/>
            <person name="Yamaguchi K"/>
            <person name="Onimaru K"/>
            <person name="Kadota M"/>
            <person name="Koyanagi M"/>
            <person name="Keeley SD"/>
            <person name="Tatsumi K"/>
            <person name="Tanaka K"/>
            <person name="Motone F"/>
            <person name="Kageyama Y"/>
            <person name="Nozu R"/>
            <person name="Adachi N"/>
            <person name="Nishimura O"/>
            <person name="Nakagawa R"/>
            <person name="Tanegashima C"/>
            <person name="Kiyatake I"/>
            <person name="Matsumoto R"/>
            <person name="Murakumo K"/>
            <person name="Nishida K"/>
            <person name="Terakita A"/>
            <person name="Kuratani S"/>
            <person name="Sato K"/>
            <person name="Hyodo S Kuraku.S."/>
        </authorList>
    </citation>
    <scope>NUCLEOTIDE SEQUENCE [LARGE SCALE GENOMIC DNA]</scope>
</reference>
<dbReference type="PROSITE" id="PS50835">
    <property type="entry name" value="IG_LIKE"/>
    <property type="match status" value="1"/>
</dbReference>
<proteinExistence type="predicted"/>
<evidence type="ECO:0000259" key="3">
    <source>
        <dbReference type="PROSITE" id="PS50835"/>
    </source>
</evidence>
<dbReference type="Proteomes" id="UP000287033">
    <property type="component" value="Unassembled WGS sequence"/>
</dbReference>
<dbReference type="OMA" id="YSAIEQN"/>
<dbReference type="Gene3D" id="2.60.40.10">
    <property type="entry name" value="Immunoglobulins"/>
    <property type="match status" value="2"/>
</dbReference>
<dbReference type="AlphaFoldDB" id="A0A401STI2"/>